<dbReference type="Proteomes" id="UP001501433">
    <property type="component" value="Unassembled WGS sequence"/>
</dbReference>
<dbReference type="EMBL" id="BAABJW010000002">
    <property type="protein sequence ID" value="GAA4811168.1"/>
    <property type="molecule type" value="Genomic_DNA"/>
</dbReference>
<dbReference type="InterPro" id="IPR022551">
    <property type="entry name" value="BrxC"/>
</dbReference>
<protein>
    <submittedName>
        <fullName evidence="1">Bacillithiol system redox-active protein YtxJ</fullName>
    </submittedName>
</protein>
<dbReference type="NCBIfam" id="TIGR04019">
    <property type="entry name" value="B_thiol_YtxJ"/>
    <property type="match status" value="1"/>
</dbReference>
<dbReference type="Gene3D" id="3.40.30.10">
    <property type="entry name" value="Glutaredoxin"/>
    <property type="match status" value="1"/>
</dbReference>
<organism evidence="1 2">
    <name type="scientific">Litoribaculum gwangyangense</name>
    <dbReference type="NCBI Taxonomy" id="1130722"/>
    <lineage>
        <taxon>Bacteria</taxon>
        <taxon>Pseudomonadati</taxon>
        <taxon>Bacteroidota</taxon>
        <taxon>Flavobacteriia</taxon>
        <taxon>Flavobacteriales</taxon>
        <taxon>Flavobacteriaceae</taxon>
        <taxon>Litoribaculum</taxon>
    </lineage>
</organism>
<comment type="caution">
    <text evidence="1">The sequence shown here is derived from an EMBL/GenBank/DDBJ whole genome shotgun (WGS) entry which is preliminary data.</text>
</comment>
<name>A0ABP9CH64_9FLAO</name>
<reference evidence="2" key="1">
    <citation type="journal article" date="2019" name="Int. J. Syst. Evol. Microbiol.">
        <title>The Global Catalogue of Microorganisms (GCM) 10K type strain sequencing project: providing services to taxonomists for standard genome sequencing and annotation.</title>
        <authorList>
            <consortium name="The Broad Institute Genomics Platform"/>
            <consortium name="The Broad Institute Genome Sequencing Center for Infectious Disease"/>
            <person name="Wu L."/>
            <person name="Ma J."/>
        </authorList>
    </citation>
    <scope>NUCLEOTIDE SEQUENCE [LARGE SCALE GENOMIC DNA]</scope>
    <source>
        <strain evidence="2">JCM 18325</strain>
    </source>
</reference>
<accession>A0ABP9CH64</accession>
<dbReference type="SUPFAM" id="SSF52833">
    <property type="entry name" value="Thioredoxin-like"/>
    <property type="match status" value="1"/>
</dbReference>
<sequence length="129" mass="14903">MGILNKLFGGSTEQREKKELPWISLSELQQLDFIEEKSTNKTQVIFKHSTRCGISSMVMNLFIDAYDYSENDIDLYYLDLISYRNISNKIAHKFQVIHESPQLLVIRNGIAVAHASHSQINDLNLQQFI</sequence>
<dbReference type="RefSeq" id="WP_345276622.1">
    <property type="nucleotide sequence ID" value="NZ_BAABJW010000002.1"/>
</dbReference>
<keyword evidence="2" id="KW-1185">Reference proteome</keyword>
<dbReference type="Pfam" id="PF11009">
    <property type="entry name" value="BrxC"/>
    <property type="match status" value="1"/>
</dbReference>
<proteinExistence type="predicted"/>
<evidence type="ECO:0000313" key="1">
    <source>
        <dbReference type="EMBL" id="GAA4811168.1"/>
    </source>
</evidence>
<gene>
    <name evidence="1" type="primary">ytxJ</name>
    <name evidence="1" type="ORF">GCM10023330_18000</name>
</gene>
<dbReference type="InterPro" id="IPR036249">
    <property type="entry name" value="Thioredoxin-like_sf"/>
</dbReference>
<evidence type="ECO:0000313" key="2">
    <source>
        <dbReference type="Proteomes" id="UP001501433"/>
    </source>
</evidence>